<dbReference type="InterPro" id="IPR051405">
    <property type="entry name" value="phD/YefM_antitoxin"/>
</dbReference>
<dbReference type="InterPro" id="IPR006442">
    <property type="entry name" value="Antitoxin_Phd/YefM"/>
</dbReference>
<proteinExistence type="inferred from homology"/>
<comment type="similarity">
    <text evidence="1 2">Belongs to the phD/YefM antitoxin family.</text>
</comment>
<name>A0A450SP79_9GAMM</name>
<evidence type="ECO:0000313" key="4">
    <source>
        <dbReference type="EMBL" id="VFJ58970.1"/>
    </source>
</evidence>
<dbReference type="Gene3D" id="1.10.1220.170">
    <property type="match status" value="1"/>
</dbReference>
<dbReference type="AlphaFoldDB" id="A0A450SP79"/>
<evidence type="ECO:0000313" key="3">
    <source>
        <dbReference type="EMBL" id="VFJ55749.1"/>
    </source>
</evidence>
<accession>A0A450SP79</accession>
<organism evidence="3">
    <name type="scientific">Candidatus Kentrum sp. DK</name>
    <dbReference type="NCBI Taxonomy" id="2126562"/>
    <lineage>
        <taxon>Bacteria</taxon>
        <taxon>Pseudomonadati</taxon>
        <taxon>Pseudomonadota</taxon>
        <taxon>Gammaproteobacteria</taxon>
        <taxon>Candidatus Kentrum</taxon>
    </lineage>
</organism>
<evidence type="ECO:0000256" key="1">
    <source>
        <dbReference type="ARBA" id="ARBA00009981"/>
    </source>
</evidence>
<sequence length="91" mass="10480">MNMTIPYSRLQENLQWTCDKACHEHEPILVERGESKNIVLISEQDYASLVETAYLMRSSANARRLTEAMHRPRSEQIAFTDTNELKNAIGL</sequence>
<protein>
    <recommendedName>
        <fullName evidence="2">Antitoxin</fullName>
    </recommendedName>
</protein>
<dbReference type="SUPFAM" id="SSF143120">
    <property type="entry name" value="YefM-like"/>
    <property type="match status" value="1"/>
</dbReference>
<evidence type="ECO:0000256" key="2">
    <source>
        <dbReference type="RuleBase" id="RU362080"/>
    </source>
</evidence>
<dbReference type="Gene3D" id="3.40.1620.10">
    <property type="entry name" value="YefM-like domain"/>
    <property type="match status" value="1"/>
</dbReference>
<dbReference type="EMBL" id="CAADEX010000079">
    <property type="protein sequence ID" value="VFJ58970.1"/>
    <property type="molecule type" value="Genomic_DNA"/>
</dbReference>
<dbReference type="PANTHER" id="PTHR33713:SF6">
    <property type="entry name" value="ANTITOXIN YEFM"/>
    <property type="match status" value="1"/>
</dbReference>
<comment type="function">
    <text evidence="2">Antitoxin component of a type II toxin-antitoxin (TA) system.</text>
</comment>
<gene>
    <name evidence="4" type="ORF">BECKDK2373B_GA0170837_10794</name>
    <name evidence="3" type="ORF">BECKDK2373C_GA0170839_10502</name>
</gene>
<dbReference type="PANTHER" id="PTHR33713">
    <property type="entry name" value="ANTITOXIN YAFN-RELATED"/>
    <property type="match status" value="1"/>
</dbReference>
<reference evidence="3" key="1">
    <citation type="submission" date="2019-02" db="EMBL/GenBank/DDBJ databases">
        <authorList>
            <person name="Gruber-Vodicka R. H."/>
            <person name="Seah K. B. B."/>
        </authorList>
    </citation>
    <scope>NUCLEOTIDE SEQUENCE</scope>
    <source>
        <strain evidence="3">BECK_DK161</strain>
        <strain evidence="4">BECK_DK47</strain>
    </source>
</reference>
<dbReference type="EMBL" id="CAADEY010000050">
    <property type="protein sequence ID" value="VFJ55749.1"/>
    <property type="molecule type" value="Genomic_DNA"/>
</dbReference>
<dbReference type="InterPro" id="IPR036165">
    <property type="entry name" value="YefM-like_sf"/>
</dbReference>
<dbReference type="Pfam" id="PF02604">
    <property type="entry name" value="PhdYeFM_antitox"/>
    <property type="match status" value="1"/>
</dbReference>